<protein>
    <submittedName>
        <fullName evidence="2">MarR family transcriptional regulator</fullName>
    </submittedName>
</protein>
<dbReference type="EMBL" id="VCPC01000004">
    <property type="protein sequence ID" value="TMV10881.1"/>
    <property type="molecule type" value="Genomic_DNA"/>
</dbReference>
<dbReference type="InterPro" id="IPR036390">
    <property type="entry name" value="WH_DNA-bd_sf"/>
</dbReference>
<evidence type="ECO:0000313" key="3">
    <source>
        <dbReference type="Proteomes" id="UP001191082"/>
    </source>
</evidence>
<dbReference type="PROSITE" id="PS50995">
    <property type="entry name" value="HTH_MARR_2"/>
    <property type="match status" value="1"/>
</dbReference>
<organism evidence="2 3">
    <name type="scientific">Arenibacterium halophilum</name>
    <dbReference type="NCBI Taxonomy" id="2583821"/>
    <lineage>
        <taxon>Bacteria</taxon>
        <taxon>Pseudomonadati</taxon>
        <taxon>Pseudomonadota</taxon>
        <taxon>Alphaproteobacteria</taxon>
        <taxon>Rhodobacterales</taxon>
        <taxon>Paracoccaceae</taxon>
        <taxon>Arenibacterium</taxon>
    </lineage>
</organism>
<dbReference type="InterPro" id="IPR000835">
    <property type="entry name" value="HTH_MarR-typ"/>
</dbReference>
<evidence type="ECO:0000259" key="1">
    <source>
        <dbReference type="PROSITE" id="PS50995"/>
    </source>
</evidence>
<keyword evidence="3" id="KW-1185">Reference proteome</keyword>
<dbReference type="Gene3D" id="1.10.10.10">
    <property type="entry name" value="Winged helix-like DNA-binding domain superfamily/Winged helix DNA-binding domain"/>
    <property type="match status" value="1"/>
</dbReference>
<proteinExistence type="predicted"/>
<evidence type="ECO:0000313" key="2">
    <source>
        <dbReference type="EMBL" id="TMV10881.1"/>
    </source>
</evidence>
<feature type="domain" description="HTH marR-type" evidence="1">
    <location>
        <begin position="15"/>
        <end position="150"/>
    </location>
</feature>
<comment type="caution">
    <text evidence="2">The sequence shown here is derived from an EMBL/GenBank/DDBJ whole genome shotgun (WGS) entry which is preliminary data.</text>
</comment>
<sequence>MRQDLPIDVTHEVRDRCLCLHLQRAARAVARRFDDALRDIGLSHGQYSLLMSLNRPDAPTLGSVARLLAMDRTTLTANLKPLQRRGLLRVEPDAQDRRGRRLILTDAGRDILVRAVPIWRATHDALDADIGAAGDLRPGLNAAAFAGVQS</sequence>
<reference evidence="2 3" key="1">
    <citation type="submission" date="2019-05" db="EMBL/GenBank/DDBJ databases">
        <title>Marivita sp. nov. isolated from sea sediment.</title>
        <authorList>
            <person name="Kim W."/>
        </authorList>
    </citation>
    <scope>NUCLEOTIDE SEQUENCE [LARGE SCALE GENOMIC DNA]</scope>
    <source>
        <strain evidence="2 3">CAU 1492</strain>
    </source>
</reference>
<accession>A0ABY2X602</accession>
<gene>
    <name evidence="2" type="ORF">FGK64_19190</name>
</gene>
<dbReference type="PANTHER" id="PTHR33164">
    <property type="entry name" value="TRANSCRIPTIONAL REGULATOR, MARR FAMILY"/>
    <property type="match status" value="1"/>
</dbReference>
<dbReference type="RefSeq" id="WP_138865453.1">
    <property type="nucleotide sequence ID" value="NZ_VCPC01000004.1"/>
</dbReference>
<dbReference type="InterPro" id="IPR036388">
    <property type="entry name" value="WH-like_DNA-bd_sf"/>
</dbReference>
<dbReference type="InterPro" id="IPR039422">
    <property type="entry name" value="MarR/SlyA-like"/>
</dbReference>
<dbReference type="SUPFAM" id="SSF46785">
    <property type="entry name" value="Winged helix' DNA-binding domain"/>
    <property type="match status" value="1"/>
</dbReference>
<dbReference type="PANTHER" id="PTHR33164:SF105">
    <property type="entry name" value="TRANSCRIPTIONAL REPRESSOR PROTEIN-RELATED"/>
    <property type="match status" value="1"/>
</dbReference>
<name>A0ABY2X602_9RHOB</name>
<dbReference type="SMART" id="SM00347">
    <property type="entry name" value="HTH_MARR"/>
    <property type="match status" value="1"/>
</dbReference>
<dbReference type="Pfam" id="PF12802">
    <property type="entry name" value="MarR_2"/>
    <property type="match status" value="1"/>
</dbReference>
<dbReference type="Proteomes" id="UP001191082">
    <property type="component" value="Unassembled WGS sequence"/>
</dbReference>